<feature type="domain" description="Wax synthase" evidence="10">
    <location>
        <begin position="298"/>
        <end position="364"/>
    </location>
</feature>
<evidence type="ECO:0000256" key="8">
    <source>
        <dbReference type="ARBA" id="ARBA00023315"/>
    </source>
</evidence>
<dbReference type="InterPro" id="IPR044851">
    <property type="entry name" value="Wax_synthase"/>
</dbReference>
<feature type="transmembrane region" description="Helical" evidence="9">
    <location>
        <begin position="203"/>
        <end position="224"/>
    </location>
</feature>
<keyword evidence="3" id="KW-0808">Transferase</keyword>
<dbReference type="PANTHER" id="PTHR31595">
    <property type="entry name" value="LONG-CHAIN-ALCOHOL O-FATTY-ACYLTRANSFERASE 3-RELATED"/>
    <property type="match status" value="1"/>
</dbReference>
<comment type="similarity">
    <text evidence="2">Belongs to the wax synthase family.</text>
</comment>
<evidence type="ECO:0000256" key="7">
    <source>
        <dbReference type="ARBA" id="ARBA00023136"/>
    </source>
</evidence>
<dbReference type="GO" id="GO:0008374">
    <property type="term" value="F:O-acyltransferase activity"/>
    <property type="evidence" value="ECO:0007669"/>
    <property type="project" value="InterPro"/>
</dbReference>
<evidence type="ECO:0000259" key="10">
    <source>
        <dbReference type="Pfam" id="PF13813"/>
    </source>
</evidence>
<feature type="transmembrane region" description="Helical" evidence="9">
    <location>
        <begin position="230"/>
        <end position="251"/>
    </location>
</feature>
<feature type="transmembrane region" description="Helical" evidence="9">
    <location>
        <begin position="329"/>
        <end position="350"/>
    </location>
</feature>
<evidence type="ECO:0000256" key="4">
    <source>
        <dbReference type="ARBA" id="ARBA00022692"/>
    </source>
</evidence>
<keyword evidence="8" id="KW-0012">Acyltransferase</keyword>
<keyword evidence="12" id="KW-1185">Reference proteome</keyword>
<evidence type="ECO:0000256" key="2">
    <source>
        <dbReference type="ARBA" id="ARBA00007282"/>
    </source>
</evidence>
<feature type="transmembrane region" description="Helical" evidence="9">
    <location>
        <begin position="26"/>
        <end position="49"/>
    </location>
</feature>
<dbReference type="Proteomes" id="UP000596661">
    <property type="component" value="Chromosome 3"/>
</dbReference>
<dbReference type="Pfam" id="PF13813">
    <property type="entry name" value="MBOAT_2"/>
    <property type="match status" value="3"/>
</dbReference>
<reference evidence="11" key="1">
    <citation type="submission" date="2018-11" db="EMBL/GenBank/DDBJ databases">
        <authorList>
            <person name="Grassa J C."/>
        </authorList>
    </citation>
    <scope>NUCLEOTIDE SEQUENCE [LARGE SCALE GENOMIC DNA]</scope>
</reference>
<feature type="domain" description="Wax synthase" evidence="10">
    <location>
        <begin position="152"/>
        <end position="238"/>
    </location>
</feature>
<dbReference type="GO" id="GO:0006629">
    <property type="term" value="P:lipid metabolic process"/>
    <property type="evidence" value="ECO:0007669"/>
    <property type="project" value="UniProtKB-KW"/>
</dbReference>
<evidence type="ECO:0000256" key="3">
    <source>
        <dbReference type="ARBA" id="ARBA00022679"/>
    </source>
</evidence>
<reference evidence="11" key="2">
    <citation type="submission" date="2021-03" db="UniProtKB">
        <authorList>
            <consortium name="EnsemblPlants"/>
        </authorList>
    </citation>
    <scope>IDENTIFICATION</scope>
</reference>
<evidence type="ECO:0000256" key="9">
    <source>
        <dbReference type="SAM" id="Phobius"/>
    </source>
</evidence>
<feature type="transmembrane region" description="Helical" evidence="9">
    <location>
        <begin position="567"/>
        <end position="587"/>
    </location>
</feature>
<evidence type="ECO:0000256" key="5">
    <source>
        <dbReference type="ARBA" id="ARBA00022989"/>
    </source>
</evidence>
<proteinExistence type="inferred from homology"/>
<dbReference type="GO" id="GO:0016020">
    <property type="term" value="C:membrane"/>
    <property type="evidence" value="ECO:0007669"/>
    <property type="project" value="UniProtKB-SubCell"/>
</dbReference>
<evidence type="ECO:0000256" key="1">
    <source>
        <dbReference type="ARBA" id="ARBA00004141"/>
    </source>
</evidence>
<feature type="transmembrane region" description="Helical" evidence="9">
    <location>
        <begin position="263"/>
        <end position="282"/>
    </location>
</feature>
<evidence type="ECO:0000313" key="11">
    <source>
        <dbReference type="EnsemblPlants" id="cds.evm.model.03.54"/>
    </source>
</evidence>
<sequence>MVSRVLRPTIYKPTLGFWARIIGPKWASIPAIMATFIVSGLMHELIFFYWCRVRPTWEPMLFFVLHGTCLAVEIVLKKLVGTTTNDTWRLPRWISGPLTVGFVMESCFRLMFPHVLRCKTDLRLFGEYDAIRDFFKTITAGLARAVVGLEVEPQFNEPYLSTSLQDFWGRRWNLMVTRILRHTVYQPTIGLISTLMGRKWASIPAIIATFLVSGLVHELMYFYLSRVPPTWEVTCFFVLHGICLTVEIILKKALGDTWRVPKVMSRMLTIGFVMLTGFWLFFPQFLRCKADVKLVQEWNLMIRRILRPTIYEPTLNLVSPLVGRKWAPIPAILGTFVVSGLVHELIYYYIARVTPTWEVTSFFILHGLCYTIEICLKKTLIDKWPIPKPIVKLEEQPPEHPWYLPIDWWYKLNVDAGLHPSDGCMGFGVVIRRAILDETTLVIVATLARAMVGLELEPHFNEPYLSTSLQDFWGKRWNLIVTRILRPTVFLPTYRFSSTFLGYKWAPLPAIVATFVVSGLVHELMYFYVSRATPTWEVTSFFVLHGLCLTVEIVLKKGLCDTWRLPGVVSGALTMGFVMLTSFWLYFPQLIRCKADVKEIVTIQIGDKIPMMMAKDSNQSPNMAIF</sequence>
<keyword evidence="4 9" id="KW-0812">Transmembrane</keyword>
<keyword evidence="6" id="KW-0443">Lipid metabolism</keyword>
<dbReference type="AlphaFoldDB" id="A0A803P9F3"/>
<dbReference type="EnsemblPlants" id="evm.model.03.54">
    <property type="protein sequence ID" value="cds.evm.model.03.54"/>
    <property type="gene ID" value="evm.TU.03.54"/>
</dbReference>
<dbReference type="PANTHER" id="PTHR31595:SF46">
    <property type="entry name" value="ACYL-COA--STEROL O-ACYLTRANSFERASE 1"/>
    <property type="match status" value="1"/>
</dbReference>
<protein>
    <recommendedName>
        <fullName evidence="10">Wax synthase domain-containing protein</fullName>
    </recommendedName>
</protein>
<dbReference type="Gramene" id="evm.model.03.54">
    <property type="protein sequence ID" value="cds.evm.model.03.54"/>
    <property type="gene ID" value="evm.TU.03.54"/>
</dbReference>
<accession>A0A803P9F3</accession>
<feature type="transmembrane region" description="Helical" evidence="9">
    <location>
        <begin position="505"/>
        <end position="529"/>
    </location>
</feature>
<feature type="domain" description="Wax synthase" evidence="10">
    <location>
        <begin position="457"/>
        <end position="543"/>
    </location>
</feature>
<keyword evidence="7 9" id="KW-0472">Membrane</keyword>
<keyword evidence="5 9" id="KW-1133">Transmembrane helix</keyword>
<name>A0A803P9F3_CANSA</name>
<organism evidence="11 12">
    <name type="scientific">Cannabis sativa</name>
    <name type="common">Hemp</name>
    <name type="synonym">Marijuana</name>
    <dbReference type="NCBI Taxonomy" id="3483"/>
    <lineage>
        <taxon>Eukaryota</taxon>
        <taxon>Viridiplantae</taxon>
        <taxon>Streptophyta</taxon>
        <taxon>Embryophyta</taxon>
        <taxon>Tracheophyta</taxon>
        <taxon>Spermatophyta</taxon>
        <taxon>Magnoliopsida</taxon>
        <taxon>eudicotyledons</taxon>
        <taxon>Gunneridae</taxon>
        <taxon>Pentapetalae</taxon>
        <taxon>rosids</taxon>
        <taxon>fabids</taxon>
        <taxon>Rosales</taxon>
        <taxon>Cannabaceae</taxon>
        <taxon>Cannabis</taxon>
    </lineage>
</organism>
<evidence type="ECO:0000313" key="12">
    <source>
        <dbReference type="Proteomes" id="UP000596661"/>
    </source>
</evidence>
<dbReference type="EMBL" id="UZAU01000245">
    <property type="status" value="NOT_ANNOTATED_CDS"/>
    <property type="molecule type" value="Genomic_DNA"/>
</dbReference>
<comment type="subcellular location">
    <subcellularLocation>
        <location evidence="1">Membrane</location>
        <topology evidence="1">Multi-pass membrane protein</topology>
    </subcellularLocation>
</comment>
<dbReference type="InterPro" id="IPR032805">
    <property type="entry name" value="Wax_synthase_dom"/>
</dbReference>
<evidence type="ECO:0000256" key="6">
    <source>
        <dbReference type="ARBA" id="ARBA00023098"/>
    </source>
</evidence>